<feature type="compositionally biased region" description="Low complexity" evidence="1">
    <location>
        <begin position="1"/>
        <end position="15"/>
    </location>
</feature>
<reference evidence="2" key="1">
    <citation type="submission" date="2020-02" db="EMBL/GenBank/DDBJ databases">
        <authorList>
            <person name="Meier V. D."/>
        </authorList>
    </citation>
    <scope>NUCLEOTIDE SEQUENCE</scope>
    <source>
        <strain evidence="2">AVDCRST_MAG10</strain>
    </source>
</reference>
<evidence type="ECO:0000256" key="1">
    <source>
        <dbReference type="SAM" id="MobiDB-lite"/>
    </source>
</evidence>
<dbReference type="AlphaFoldDB" id="A0A6J4HDV7"/>
<gene>
    <name evidence="2" type="ORF">AVDCRST_MAG10-594</name>
</gene>
<proteinExistence type="predicted"/>
<accession>A0A6J4HDV7</accession>
<feature type="region of interest" description="Disordered" evidence="1">
    <location>
        <begin position="1"/>
        <end position="28"/>
    </location>
</feature>
<name>A0A6J4HDV7_9ACTN</name>
<dbReference type="EMBL" id="CADCTB010000040">
    <property type="protein sequence ID" value="CAA9220360.1"/>
    <property type="molecule type" value="Genomic_DNA"/>
</dbReference>
<feature type="non-terminal residue" evidence="2">
    <location>
        <position position="28"/>
    </location>
</feature>
<feature type="non-terminal residue" evidence="2">
    <location>
        <position position="1"/>
    </location>
</feature>
<organism evidence="2">
    <name type="scientific">uncultured Acidimicrobiales bacterium</name>
    <dbReference type="NCBI Taxonomy" id="310071"/>
    <lineage>
        <taxon>Bacteria</taxon>
        <taxon>Bacillati</taxon>
        <taxon>Actinomycetota</taxon>
        <taxon>Acidimicrobiia</taxon>
        <taxon>Acidimicrobiales</taxon>
        <taxon>environmental samples</taxon>
    </lineage>
</organism>
<protein>
    <submittedName>
        <fullName evidence="2">Uncharacterized protein</fullName>
    </submittedName>
</protein>
<evidence type="ECO:0000313" key="2">
    <source>
        <dbReference type="EMBL" id="CAA9220360.1"/>
    </source>
</evidence>
<sequence length="28" mass="3342">WPGASSNWSSRLRSSPTWPTNRPKRSWR</sequence>